<evidence type="ECO:0000259" key="12">
    <source>
        <dbReference type="SMART" id="SM00382"/>
    </source>
</evidence>
<evidence type="ECO:0000256" key="11">
    <source>
        <dbReference type="RuleBase" id="RU004227"/>
    </source>
</evidence>
<dbReference type="InterPro" id="IPR038454">
    <property type="entry name" value="DnaA_N_sf"/>
</dbReference>
<dbReference type="CDD" id="cd00009">
    <property type="entry name" value="AAA"/>
    <property type="match status" value="1"/>
</dbReference>
<dbReference type="PANTHER" id="PTHR30050:SF2">
    <property type="entry name" value="CHROMOSOMAL REPLICATION INITIATOR PROTEIN DNAA"/>
    <property type="match status" value="1"/>
</dbReference>
<keyword evidence="2 8" id="KW-0963">Cytoplasm</keyword>
<keyword evidence="3 8" id="KW-0235">DNA replication</keyword>
<comment type="similarity">
    <text evidence="1 8 11">Belongs to the DnaA family.</text>
</comment>
<evidence type="ECO:0000313" key="15">
    <source>
        <dbReference type="Proteomes" id="UP000178184"/>
    </source>
</evidence>
<dbReference type="SMART" id="SM00760">
    <property type="entry name" value="Bac_DnaA_C"/>
    <property type="match status" value="1"/>
</dbReference>
<dbReference type="Pfam" id="PF11638">
    <property type="entry name" value="DnaA_N"/>
    <property type="match status" value="1"/>
</dbReference>
<feature type="binding site" evidence="8">
    <location>
        <position position="168"/>
    </location>
    <ligand>
        <name>ATP</name>
        <dbReference type="ChEBI" id="CHEBI:30616"/>
    </ligand>
</feature>
<dbReference type="InterPro" id="IPR010921">
    <property type="entry name" value="Trp_repressor/repl_initiator"/>
</dbReference>
<evidence type="ECO:0000256" key="2">
    <source>
        <dbReference type="ARBA" id="ARBA00022490"/>
    </source>
</evidence>
<dbReference type="PRINTS" id="PR00051">
    <property type="entry name" value="DNAA"/>
</dbReference>
<evidence type="ECO:0000256" key="8">
    <source>
        <dbReference type="HAMAP-Rule" id="MF_00377"/>
    </source>
</evidence>
<reference evidence="14 15" key="1">
    <citation type="journal article" date="2016" name="Nat. Commun.">
        <title>Thousands of microbial genomes shed light on interconnected biogeochemical processes in an aquifer system.</title>
        <authorList>
            <person name="Anantharaman K."/>
            <person name="Brown C.T."/>
            <person name="Hug L.A."/>
            <person name="Sharon I."/>
            <person name="Castelle C.J."/>
            <person name="Probst A.J."/>
            <person name="Thomas B.C."/>
            <person name="Singh A."/>
            <person name="Wilkins M.J."/>
            <person name="Karaoz U."/>
            <person name="Brodie E.L."/>
            <person name="Williams K.H."/>
            <person name="Hubbard S.S."/>
            <person name="Banfield J.F."/>
        </authorList>
    </citation>
    <scope>NUCLEOTIDE SEQUENCE [LARGE SCALE GENOMIC DNA]</scope>
</reference>
<comment type="caution">
    <text evidence="8">Lacks conserved residue(s) required for the propagation of feature annotation.</text>
</comment>
<dbReference type="SMART" id="SM00382">
    <property type="entry name" value="AAA"/>
    <property type="match status" value="1"/>
</dbReference>
<evidence type="ECO:0000256" key="5">
    <source>
        <dbReference type="ARBA" id="ARBA00022840"/>
    </source>
</evidence>
<dbReference type="CDD" id="cd06571">
    <property type="entry name" value="Bac_DnaA_C"/>
    <property type="match status" value="1"/>
</dbReference>
<dbReference type="SUPFAM" id="SSF48295">
    <property type="entry name" value="TrpR-like"/>
    <property type="match status" value="1"/>
</dbReference>
<comment type="function">
    <text evidence="8 10">Plays an essential role in the initiation and regulation of chromosomal replication. ATP-DnaA binds to the origin of replication (oriC) to initiate formation of the DNA replication initiation complex once per cell cycle. Binds the DnaA box (a 9 base pair repeat at the origin) and separates the double-stranded (ds)DNA. Forms a right-handed helical filament on oriC DNA; dsDNA binds to the exterior of the filament while single-stranded (ss)DNA is stabiized in the filament's interior. The ATP-DnaA-oriC complex binds and stabilizes one strand of the AT-rich DNA unwinding element (DUE), permitting loading of DNA polymerase. After initiation quickly degrades to an ADP-DnaA complex that is not apt for DNA replication. Binds acidic phospholipids.</text>
</comment>
<evidence type="ECO:0000256" key="10">
    <source>
        <dbReference type="RuleBase" id="RU000577"/>
    </source>
</evidence>
<feature type="region of interest" description="Domain I, interacts with DnaA modulators" evidence="8">
    <location>
        <begin position="1"/>
        <end position="92"/>
    </location>
</feature>
<dbReference type="Gene3D" id="3.40.50.300">
    <property type="entry name" value="P-loop containing nucleotide triphosphate hydrolases"/>
    <property type="match status" value="1"/>
</dbReference>
<gene>
    <name evidence="8" type="primary">dnaA</name>
    <name evidence="14" type="ORF">A2903_01875</name>
</gene>
<dbReference type="GO" id="GO:0005524">
    <property type="term" value="F:ATP binding"/>
    <property type="evidence" value="ECO:0007669"/>
    <property type="project" value="UniProtKB-UniRule"/>
</dbReference>
<dbReference type="AlphaFoldDB" id="A0A1F6WR55"/>
<feature type="domain" description="AAA+ ATPase" evidence="12">
    <location>
        <begin position="153"/>
        <end position="285"/>
    </location>
</feature>
<dbReference type="STRING" id="1801764.A2903_01875"/>
<feature type="region of interest" description="Domain III, AAA+ region" evidence="8">
    <location>
        <begin position="120"/>
        <end position="336"/>
    </location>
</feature>
<feature type="binding site" evidence="8">
    <location>
        <position position="164"/>
    </location>
    <ligand>
        <name>ATP</name>
        <dbReference type="ChEBI" id="CHEBI:30616"/>
    </ligand>
</feature>
<keyword evidence="7 8" id="KW-0238">DNA-binding</keyword>
<feature type="binding site" evidence="8">
    <location>
        <position position="166"/>
    </location>
    <ligand>
        <name>ATP</name>
        <dbReference type="ChEBI" id="CHEBI:30616"/>
    </ligand>
</feature>
<evidence type="ECO:0000256" key="1">
    <source>
        <dbReference type="ARBA" id="ARBA00006583"/>
    </source>
</evidence>
<dbReference type="HAMAP" id="MF_00377">
    <property type="entry name" value="DnaA_bact"/>
    <property type="match status" value="1"/>
</dbReference>
<dbReference type="InterPro" id="IPR020591">
    <property type="entry name" value="Chromosome_initiator_DnaA-like"/>
</dbReference>
<comment type="subcellular location">
    <subcellularLocation>
        <location evidence="8">Cytoplasm</location>
    </subcellularLocation>
</comment>
<evidence type="ECO:0000256" key="3">
    <source>
        <dbReference type="ARBA" id="ARBA00022705"/>
    </source>
</evidence>
<evidence type="ECO:0000256" key="6">
    <source>
        <dbReference type="ARBA" id="ARBA00023121"/>
    </source>
</evidence>
<dbReference type="Gene3D" id="1.10.1750.10">
    <property type="match status" value="1"/>
</dbReference>
<dbReference type="PROSITE" id="PS01008">
    <property type="entry name" value="DNAA"/>
    <property type="match status" value="1"/>
</dbReference>
<feature type="binding site" evidence="8">
    <location>
        <position position="167"/>
    </location>
    <ligand>
        <name>ATP</name>
        <dbReference type="ChEBI" id="CHEBI:30616"/>
    </ligand>
</feature>
<dbReference type="InterPro" id="IPR027417">
    <property type="entry name" value="P-loop_NTPase"/>
</dbReference>
<evidence type="ECO:0000256" key="7">
    <source>
        <dbReference type="ARBA" id="ARBA00023125"/>
    </source>
</evidence>
<keyword evidence="6 8" id="KW-0446">Lipid-binding</keyword>
<dbReference type="GO" id="GO:0006275">
    <property type="term" value="P:regulation of DNA replication"/>
    <property type="evidence" value="ECO:0007669"/>
    <property type="project" value="UniProtKB-UniRule"/>
</dbReference>
<dbReference type="GO" id="GO:0006270">
    <property type="term" value="P:DNA replication initiation"/>
    <property type="evidence" value="ECO:0007669"/>
    <property type="project" value="UniProtKB-UniRule"/>
</dbReference>
<evidence type="ECO:0000259" key="13">
    <source>
        <dbReference type="SMART" id="SM00760"/>
    </source>
</evidence>
<name>A0A1F6WR55_9BACT</name>
<comment type="domain">
    <text evidence="8">Domain I is involved in oligomerization and binding regulators, domain II is flexibile and of varying length in different bacteria, domain III forms the AAA+ region, while domain IV binds dsDNA.</text>
</comment>
<dbReference type="GO" id="GO:0005737">
    <property type="term" value="C:cytoplasm"/>
    <property type="evidence" value="ECO:0007669"/>
    <property type="project" value="UniProtKB-SubCell"/>
</dbReference>
<accession>A0A1F6WR55</accession>
<dbReference type="GO" id="GO:0008289">
    <property type="term" value="F:lipid binding"/>
    <property type="evidence" value="ECO:0007669"/>
    <property type="project" value="UniProtKB-KW"/>
</dbReference>
<dbReference type="Pfam" id="PF00308">
    <property type="entry name" value="Bac_DnaA"/>
    <property type="match status" value="1"/>
</dbReference>
<dbReference type="InterPro" id="IPR018312">
    <property type="entry name" value="Chromosome_initiator_DnaA_CS"/>
</dbReference>
<keyword evidence="4 8" id="KW-0547">Nucleotide-binding</keyword>
<sequence>MQNDIDPKKLWEECMIMLERIVSRPNFTTWFKQTHITKIDDGVVSVGVPNEFAKDWLYNKFHKIILKTLVDNSPFVKNVEFIVAKYDSGINAKLVNHQNNKNISGPSLGLNDVYVNKEDGLNPRYTFETMVVGSFNELANAGAQAVVRNPGTLYNPYFIYGNTGLGKTHMIEGIGNAIKKQFTDKKVYYTSAEKFVIECISAVQNKTMNSFKDRYRHFDVLIMDDIQMIGKGEKIQDELFHLFNMLYETNKQIVFSSDKHPNYITGLEDRLRSRFSQGMIVDVHEPDYESRVAIIRSNLSKMGVGIPTESIEYIASSVEGNIRELEGNIKTIALQIDMKKRNLTLQEIKDIIKNSVKSQKQVSIEEVVKIISSFYHIENDSIYEKTRRKEVVHVRQIIMYILREDFNLSFPFIGQKMGGKDHTTVIHSYEKIKKELDTNTGLMSEIERIRSLFK</sequence>
<dbReference type="PANTHER" id="PTHR30050">
    <property type="entry name" value="CHROMOSOMAL REPLICATION INITIATOR PROTEIN DNAA"/>
    <property type="match status" value="1"/>
</dbReference>
<dbReference type="Proteomes" id="UP000178184">
    <property type="component" value="Unassembled WGS sequence"/>
</dbReference>
<evidence type="ECO:0000313" key="14">
    <source>
        <dbReference type="EMBL" id="OGI84304.1"/>
    </source>
</evidence>
<dbReference type="EMBL" id="MFUO01000002">
    <property type="protein sequence ID" value="OGI84304.1"/>
    <property type="molecule type" value="Genomic_DNA"/>
</dbReference>
<dbReference type="InterPro" id="IPR013317">
    <property type="entry name" value="DnaA_dom"/>
</dbReference>
<dbReference type="Gene3D" id="1.10.8.60">
    <property type="match status" value="1"/>
</dbReference>
<comment type="subunit">
    <text evidence="8">Oligomerizes as a right-handed, spiral filament on DNA at oriC.</text>
</comment>
<evidence type="ECO:0000256" key="9">
    <source>
        <dbReference type="NCBIfam" id="TIGR00362"/>
    </source>
</evidence>
<dbReference type="Gene3D" id="3.30.300.180">
    <property type="match status" value="1"/>
</dbReference>
<dbReference type="Pfam" id="PF08299">
    <property type="entry name" value="Bac_DnaA_C"/>
    <property type="match status" value="1"/>
</dbReference>
<feature type="region of interest" description="Domain IV, binds dsDNA" evidence="8">
    <location>
        <begin position="337"/>
        <end position="454"/>
    </location>
</feature>
<feature type="domain" description="Chromosomal replication initiator DnaA C-terminal" evidence="13">
    <location>
        <begin position="363"/>
        <end position="432"/>
    </location>
</feature>
<organism evidence="14 15">
    <name type="scientific">Candidatus Nomurabacteria bacterium RIFCSPLOWO2_01_FULL_33_17</name>
    <dbReference type="NCBI Taxonomy" id="1801764"/>
    <lineage>
        <taxon>Bacteria</taxon>
        <taxon>Candidatus Nomuraibacteriota</taxon>
    </lineage>
</organism>
<protein>
    <recommendedName>
        <fullName evidence="8 9">Chromosomal replication initiator protein DnaA</fullName>
    </recommendedName>
</protein>
<dbReference type="GO" id="GO:0003688">
    <property type="term" value="F:DNA replication origin binding"/>
    <property type="evidence" value="ECO:0007669"/>
    <property type="project" value="UniProtKB-UniRule"/>
</dbReference>
<dbReference type="InterPro" id="IPR003593">
    <property type="entry name" value="AAA+_ATPase"/>
</dbReference>
<dbReference type="InterPro" id="IPR001957">
    <property type="entry name" value="Chromosome_initiator_DnaA"/>
</dbReference>
<dbReference type="SUPFAM" id="SSF52540">
    <property type="entry name" value="P-loop containing nucleoside triphosphate hydrolases"/>
    <property type="match status" value="1"/>
</dbReference>
<dbReference type="InterPro" id="IPR013159">
    <property type="entry name" value="DnaA_C"/>
</dbReference>
<dbReference type="InterPro" id="IPR024633">
    <property type="entry name" value="DnaA_N_dom"/>
</dbReference>
<proteinExistence type="inferred from homology"/>
<keyword evidence="5 8" id="KW-0067">ATP-binding</keyword>
<evidence type="ECO:0000256" key="4">
    <source>
        <dbReference type="ARBA" id="ARBA00022741"/>
    </source>
</evidence>
<dbReference type="GO" id="GO:0005886">
    <property type="term" value="C:plasma membrane"/>
    <property type="evidence" value="ECO:0007669"/>
    <property type="project" value="TreeGrafter"/>
</dbReference>
<dbReference type="NCBIfam" id="TIGR00362">
    <property type="entry name" value="DnaA"/>
    <property type="match status" value="1"/>
</dbReference>
<comment type="caution">
    <text evidence="14">The sequence shown here is derived from an EMBL/GenBank/DDBJ whole genome shotgun (WGS) entry which is preliminary data.</text>
</comment>